<feature type="transmembrane region" description="Helical" evidence="2">
    <location>
        <begin position="106"/>
        <end position="123"/>
    </location>
</feature>
<dbReference type="Pfam" id="PF04304">
    <property type="entry name" value="DUF454"/>
    <property type="match status" value="1"/>
</dbReference>
<keyword evidence="4" id="KW-1185">Reference proteome</keyword>
<accession>A0ABS1FBR2</accession>
<evidence type="ECO:0000256" key="1">
    <source>
        <dbReference type="SAM" id="MobiDB-lite"/>
    </source>
</evidence>
<organism evidence="3 4">
    <name type="scientific">Azospirillum endophyticum</name>
    <dbReference type="NCBI Taxonomy" id="2800326"/>
    <lineage>
        <taxon>Bacteria</taxon>
        <taxon>Pseudomonadati</taxon>
        <taxon>Pseudomonadota</taxon>
        <taxon>Alphaproteobacteria</taxon>
        <taxon>Rhodospirillales</taxon>
        <taxon>Azospirillaceae</taxon>
        <taxon>Azospirillum</taxon>
    </lineage>
</organism>
<reference evidence="4" key="1">
    <citation type="submission" date="2021-01" db="EMBL/GenBank/DDBJ databases">
        <title>Genome public.</title>
        <authorList>
            <person name="Liu C."/>
            <person name="Sun Q."/>
        </authorList>
    </citation>
    <scope>NUCLEOTIDE SEQUENCE [LARGE SCALE GENOMIC DNA]</scope>
    <source>
        <strain evidence="4">YIM B02556</strain>
    </source>
</reference>
<proteinExistence type="predicted"/>
<dbReference type="PANTHER" id="PTHR35813">
    <property type="entry name" value="INNER MEMBRANE PROTEIN YBAN"/>
    <property type="match status" value="1"/>
</dbReference>
<evidence type="ECO:0000256" key="2">
    <source>
        <dbReference type="SAM" id="Phobius"/>
    </source>
</evidence>
<dbReference type="InterPro" id="IPR007401">
    <property type="entry name" value="DUF454"/>
</dbReference>
<name>A0ABS1FBR2_9PROT</name>
<dbReference type="PANTHER" id="PTHR35813:SF1">
    <property type="entry name" value="INNER MEMBRANE PROTEIN YBAN"/>
    <property type="match status" value="1"/>
</dbReference>
<keyword evidence="2" id="KW-0812">Transmembrane</keyword>
<protein>
    <submittedName>
        <fullName evidence="3">YbaN family protein</fullName>
    </submittedName>
</protein>
<comment type="caution">
    <text evidence="3">The sequence shown here is derived from an EMBL/GenBank/DDBJ whole genome shotgun (WGS) entry which is preliminary data.</text>
</comment>
<dbReference type="Proteomes" id="UP000652760">
    <property type="component" value="Unassembled WGS sequence"/>
</dbReference>
<sequence>MDGSDGMGKGRRRLWLLVGHGAVGLATAGAFLPILPTVPFLLVAGWAYARGNPELRERMRNDPRFGRAVREWQDRGAIPVKAKVMAVGGMSSSFAVLALASPGYPVLAGTGLVMAGAAVYVISRPAPFVDARSADMRAAEEAGAADAGDQPAAPDGSKRSSAR</sequence>
<keyword evidence="2" id="KW-1133">Transmembrane helix</keyword>
<feature type="region of interest" description="Disordered" evidence="1">
    <location>
        <begin position="139"/>
        <end position="163"/>
    </location>
</feature>
<feature type="transmembrane region" description="Helical" evidence="2">
    <location>
        <begin position="20"/>
        <end position="49"/>
    </location>
</feature>
<keyword evidence="2" id="KW-0472">Membrane</keyword>
<feature type="compositionally biased region" description="Low complexity" evidence="1">
    <location>
        <begin position="141"/>
        <end position="155"/>
    </location>
</feature>
<evidence type="ECO:0000313" key="4">
    <source>
        <dbReference type="Proteomes" id="UP000652760"/>
    </source>
</evidence>
<evidence type="ECO:0000313" key="3">
    <source>
        <dbReference type="EMBL" id="MBK1840868.1"/>
    </source>
</evidence>
<dbReference type="EMBL" id="JAENHM010000070">
    <property type="protein sequence ID" value="MBK1840868.1"/>
    <property type="molecule type" value="Genomic_DNA"/>
</dbReference>
<gene>
    <name evidence="3" type="ORF">JHL17_26035</name>
</gene>